<dbReference type="EMBL" id="GG658170">
    <property type="protein sequence ID" value="EEO29572.1"/>
    <property type="molecule type" value="Genomic_DNA"/>
</dbReference>
<name>C3X8P6_OXAFO</name>
<dbReference type="AlphaFoldDB" id="C3X8P6"/>
<proteinExistence type="predicted"/>
<dbReference type="Proteomes" id="UP000005089">
    <property type="component" value="Unassembled WGS sequence"/>
</dbReference>
<protein>
    <submittedName>
        <fullName evidence="1">Abi-like protein</fullName>
    </submittedName>
</protein>
<gene>
    <name evidence="1" type="ORF">OFBG_00600</name>
</gene>
<evidence type="ECO:0000313" key="1">
    <source>
        <dbReference type="EMBL" id="EEO29572.1"/>
    </source>
</evidence>
<reference evidence="1 2" key="1">
    <citation type="submission" date="2009-02" db="EMBL/GenBank/DDBJ databases">
        <title>The Genome Sequence of Oxalobacter formigenes OXCC13.</title>
        <authorList>
            <consortium name="The Broad Institute Genome Sequencing Platform"/>
            <person name="Ward D."/>
            <person name="Young S.K."/>
            <person name="Kodira C.D."/>
            <person name="Zeng Q."/>
            <person name="Koehrsen M."/>
            <person name="Alvarado L."/>
            <person name="Berlin A."/>
            <person name="Borenstein D."/>
            <person name="Chen Z."/>
            <person name="Engels R."/>
            <person name="Freedman E."/>
            <person name="Gellesch M."/>
            <person name="Goldberg J."/>
            <person name="Griggs A."/>
            <person name="Gujja S."/>
            <person name="Heiman D."/>
            <person name="Hepburn T."/>
            <person name="Howarth C."/>
            <person name="Jen D."/>
            <person name="Larson L."/>
            <person name="Lewis B."/>
            <person name="Mehta T."/>
            <person name="Park D."/>
            <person name="Pearson M."/>
            <person name="Roberts A."/>
            <person name="Saif S."/>
            <person name="Shea T."/>
            <person name="Shenoy N."/>
            <person name="Sisk P."/>
            <person name="Stolte C."/>
            <person name="Sykes S."/>
            <person name="Walk T."/>
            <person name="White J."/>
            <person name="Yandava C."/>
            <person name="Allison M.J."/>
            <person name="Lander E."/>
            <person name="Nusbaum C."/>
            <person name="Galagan J."/>
            <person name="Birren B."/>
        </authorList>
    </citation>
    <scope>NUCLEOTIDE SEQUENCE [LARGE SCALE GENOMIC DNA]</scope>
    <source>
        <strain evidence="1 2">OXCC13</strain>
    </source>
</reference>
<organism evidence="1 2">
    <name type="scientific">Oxalobacter formigenes OXCC13</name>
    <dbReference type="NCBI Taxonomy" id="556269"/>
    <lineage>
        <taxon>Bacteria</taxon>
        <taxon>Pseudomonadati</taxon>
        <taxon>Pseudomonadota</taxon>
        <taxon>Betaproteobacteria</taxon>
        <taxon>Burkholderiales</taxon>
        <taxon>Oxalobacteraceae</taxon>
        <taxon>Oxalobacter</taxon>
    </lineage>
</organism>
<accession>C3X8P6</accession>
<sequence length="314" mass="36962">MPVEHQAKLLRLRGLQGPEETIVSRLISVGYYRLSAYWFPFREVEPDGSRNDRIRSGTTIDQVWNYYLFDRKLRLLFLDAIERIEVALRSRVAHYYSAKFGPFGYINYIKSSSLKQDQITHFVTKNKLRGSTDFRCKQFDFVQHFIDTYSDDHLPVWMAVHTMELGMIVNILFSAAPSDIKKAVASDLGLDQSVSLNWLQCILSLRNSCAHHARVWNKNWLDKSVRAPSSKEWFFTYEPNLNKWINQKKRIVPSFVLNRTAAFLMICRILMKKIAPQSKWHKRIEDLVLNEFSGKIHFKSMGLPENWQKHPFWI</sequence>
<evidence type="ECO:0000313" key="2">
    <source>
        <dbReference type="Proteomes" id="UP000005089"/>
    </source>
</evidence>
<dbReference type="HOGENOM" id="CLU_044962_2_1_4"/>
<dbReference type="Pfam" id="PF07751">
    <property type="entry name" value="Abi_2"/>
    <property type="match status" value="1"/>
</dbReference>
<dbReference type="InterPro" id="IPR011664">
    <property type="entry name" value="Abi_system_AbiD/AbiF-like"/>
</dbReference>
<keyword evidence="2" id="KW-1185">Reference proteome</keyword>